<proteinExistence type="predicted"/>
<dbReference type="EMBL" id="JBHMQV010000009">
    <property type="protein sequence ID" value="MFC0844060.1"/>
    <property type="molecule type" value="Genomic_DNA"/>
</dbReference>
<gene>
    <name evidence="1" type="ORF">ACFH04_10105</name>
</gene>
<dbReference type="Gene3D" id="1.10.287.1060">
    <property type="entry name" value="ESAT-6-like"/>
    <property type="match status" value="1"/>
</dbReference>
<dbReference type="Pfam" id="PF06013">
    <property type="entry name" value="WXG100"/>
    <property type="match status" value="1"/>
</dbReference>
<keyword evidence="2" id="KW-1185">Reference proteome</keyword>
<protein>
    <submittedName>
        <fullName evidence="1">WXG100 family type VII secretion target</fullName>
    </submittedName>
</protein>
<dbReference type="Proteomes" id="UP001589887">
    <property type="component" value="Unassembled WGS sequence"/>
</dbReference>
<dbReference type="InterPro" id="IPR010310">
    <property type="entry name" value="T7SS_ESAT-6-like"/>
</dbReference>
<dbReference type="RefSeq" id="WP_394318030.1">
    <property type="nucleotide sequence ID" value="NZ_JBHMQV010000009.1"/>
</dbReference>
<name>A0ABV6TE66_9ACTN</name>
<reference evidence="1 2" key="1">
    <citation type="submission" date="2024-09" db="EMBL/GenBank/DDBJ databases">
        <authorList>
            <person name="Sun Q."/>
            <person name="Mori K."/>
        </authorList>
    </citation>
    <scope>NUCLEOTIDE SEQUENCE [LARGE SCALE GENOMIC DNA]</scope>
    <source>
        <strain evidence="1 2">JCM 4557</strain>
    </source>
</reference>
<comment type="caution">
    <text evidence="1">The sequence shown here is derived from an EMBL/GenBank/DDBJ whole genome shotgun (WGS) entry which is preliminary data.</text>
</comment>
<organism evidence="1 2">
    <name type="scientific">Streptomyces noboritoensis</name>
    <dbReference type="NCBI Taxonomy" id="67337"/>
    <lineage>
        <taxon>Bacteria</taxon>
        <taxon>Bacillati</taxon>
        <taxon>Actinomycetota</taxon>
        <taxon>Actinomycetes</taxon>
        <taxon>Kitasatosporales</taxon>
        <taxon>Streptomycetaceae</taxon>
        <taxon>Streptomyces</taxon>
    </lineage>
</organism>
<sequence length="100" mass="11345">MAGNGNIKVSPEEMTEAASWMDNQRQRMQDAIREAKNKIDHVVDNSYDTPQSKAKFEPMWDNYQKQLEQGVDEMQQISEYLKKTAEAFVSTDDQTAGGIG</sequence>
<evidence type="ECO:0000313" key="1">
    <source>
        <dbReference type="EMBL" id="MFC0844060.1"/>
    </source>
</evidence>
<evidence type="ECO:0000313" key="2">
    <source>
        <dbReference type="Proteomes" id="UP001589887"/>
    </source>
</evidence>
<dbReference type="InterPro" id="IPR036689">
    <property type="entry name" value="ESAT-6-like_sf"/>
</dbReference>
<accession>A0ABV6TE66</accession>
<dbReference type="SUPFAM" id="SSF140453">
    <property type="entry name" value="EsxAB dimer-like"/>
    <property type="match status" value="1"/>
</dbReference>